<reference evidence="4 5" key="2">
    <citation type="submission" date="2018-06" db="EMBL/GenBank/DDBJ databases">
        <title>Sequencing of bacterial isolates from soil warming experiment in Harvard Forest, Massachusetts, USA.</title>
        <authorList>
            <person name="Deangelis K.PhD."/>
        </authorList>
    </citation>
    <scope>NUCLEOTIDE SEQUENCE [LARGE SCALE GENOMIC DNA]</scope>
    <source>
        <strain evidence="4 5">GAS496</strain>
    </source>
</reference>
<dbReference type="GO" id="GO:0042602">
    <property type="term" value="F:riboflavin reductase (NADPH) activity"/>
    <property type="evidence" value="ECO:0007669"/>
    <property type="project" value="TreeGrafter"/>
</dbReference>
<comment type="caution">
    <text evidence="4">The sequence shown here is derived from an EMBL/GenBank/DDBJ whole genome shotgun (WGS) entry which is preliminary data.</text>
</comment>
<dbReference type="SUPFAM" id="SSF50475">
    <property type="entry name" value="FMN-binding split barrel"/>
    <property type="match status" value="1"/>
</dbReference>
<dbReference type="GO" id="GO:0010181">
    <property type="term" value="F:FMN binding"/>
    <property type="evidence" value="ECO:0007669"/>
    <property type="project" value="InterPro"/>
</dbReference>
<evidence type="ECO:0000256" key="1">
    <source>
        <dbReference type="ARBA" id="ARBA00008898"/>
    </source>
</evidence>
<dbReference type="InterPro" id="IPR050268">
    <property type="entry name" value="NADH-dep_flavin_reductase"/>
</dbReference>
<sequence>MRTVLGHFCTGVAVITGHDGDRPVGFACQSVTSVSLDPPYVSFCPAHTSGSWPVIRATGRLCINILSDDQHGVCAQFAVSGGDKFAGIDWSPGGNGAPALHGALATIEADVAFEHSAGDHTIVVADVTCLRASEGRRPLLFYRGGYGGFA</sequence>
<dbReference type="PANTHER" id="PTHR30466">
    <property type="entry name" value="FLAVIN REDUCTASE"/>
    <property type="match status" value="1"/>
</dbReference>
<dbReference type="EMBL" id="QJJU01000004">
    <property type="protein sequence ID" value="PXX10461.1"/>
    <property type="molecule type" value="Genomic_DNA"/>
</dbReference>
<dbReference type="Gene3D" id="2.30.110.10">
    <property type="entry name" value="Electron Transport, Fmn-binding Protein, Chain A"/>
    <property type="match status" value="1"/>
</dbReference>
<dbReference type="InterPro" id="IPR012349">
    <property type="entry name" value="Split_barrel_FMN-bd"/>
</dbReference>
<comment type="similarity">
    <text evidence="1">Belongs to the non-flavoprotein flavin reductase family.</text>
</comment>
<evidence type="ECO:0000259" key="3">
    <source>
        <dbReference type="SMART" id="SM00903"/>
    </source>
</evidence>
<dbReference type="Proteomes" id="UP000247781">
    <property type="component" value="Unassembled WGS sequence"/>
</dbReference>
<accession>A0A318HKB0</accession>
<keyword evidence="2" id="KW-0560">Oxidoreductase</keyword>
<evidence type="ECO:0000313" key="4">
    <source>
        <dbReference type="EMBL" id="PXX10461.1"/>
    </source>
</evidence>
<gene>
    <name evidence="4" type="ORF">C8E89_104259</name>
</gene>
<keyword evidence="5" id="KW-1185">Reference proteome</keyword>
<dbReference type="SMART" id="SM00903">
    <property type="entry name" value="Flavin_Reduct"/>
    <property type="match status" value="1"/>
</dbReference>
<dbReference type="InterPro" id="IPR002563">
    <property type="entry name" value="Flavin_Rdtase-like_dom"/>
</dbReference>
<reference evidence="5" key="1">
    <citation type="submission" date="2018-05" db="EMBL/GenBank/DDBJ databases">
        <authorList>
            <person name="Deangelis K."/>
            <person name="Huntemann M."/>
            <person name="Clum A."/>
            <person name="Pillay M."/>
            <person name="Palaniappan K."/>
            <person name="Varghese N."/>
            <person name="Mikhailova N."/>
            <person name="Stamatis D."/>
            <person name="Reddy T."/>
            <person name="Daum C."/>
            <person name="Shapiro N."/>
            <person name="Ivanova N."/>
            <person name="Kyrpides N."/>
            <person name="Woyke T."/>
        </authorList>
    </citation>
    <scope>NUCLEOTIDE SEQUENCE [LARGE SCALE GENOMIC DNA]</scope>
    <source>
        <strain evidence="5">GAS496</strain>
    </source>
</reference>
<dbReference type="PANTHER" id="PTHR30466:SF11">
    <property type="entry name" value="FLAVIN-DEPENDENT MONOOXYGENASE, REDUCTASE SUBUNIT HSAB"/>
    <property type="match status" value="1"/>
</dbReference>
<organism evidence="4 5">
    <name type="scientific">Mycolicibacterium moriokaense</name>
    <dbReference type="NCBI Taxonomy" id="39691"/>
    <lineage>
        <taxon>Bacteria</taxon>
        <taxon>Bacillati</taxon>
        <taxon>Actinomycetota</taxon>
        <taxon>Actinomycetes</taxon>
        <taxon>Mycobacteriales</taxon>
        <taxon>Mycobacteriaceae</taxon>
        <taxon>Mycolicibacterium</taxon>
    </lineage>
</organism>
<evidence type="ECO:0000313" key="5">
    <source>
        <dbReference type="Proteomes" id="UP000247781"/>
    </source>
</evidence>
<feature type="domain" description="Flavin reductase like" evidence="3">
    <location>
        <begin position="5"/>
        <end position="148"/>
    </location>
</feature>
<evidence type="ECO:0000256" key="2">
    <source>
        <dbReference type="ARBA" id="ARBA00023002"/>
    </source>
</evidence>
<protein>
    <submittedName>
        <fullName evidence="4">Flavin reductase (DIM6/NTAB) family NADH-FMN oxidoreductase RutF</fullName>
    </submittedName>
</protein>
<proteinExistence type="inferred from homology"/>
<dbReference type="Pfam" id="PF01613">
    <property type="entry name" value="Flavin_Reduct"/>
    <property type="match status" value="1"/>
</dbReference>
<name>A0A318HKB0_9MYCO</name>
<dbReference type="AlphaFoldDB" id="A0A318HKB0"/>